<name>A0A0M3IWN6_ASCLU</name>
<reference evidence="2" key="1">
    <citation type="submission" date="2017-02" db="UniProtKB">
        <authorList>
            <consortium name="WormBaseParasite"/>
        </authorList>
    </citation>
    <scope>IDENTIFICATION</scope>
</reference>
<dbReference type="WBParaSite" id="ALUE_0002316401-mRNA-1">
    <property type="protein sequence ID" value="ALUE_0002316401-mRNA-1"/>
    <property type="gene ID" value="ALUE_0002316401"/>
</dbReference>
<accession>A0A0M3IWN6</accession>
<organism evidence="1 2">
    <name type="scientific">Ascaris lumbricoides</name>
    <name type="common">Giant roundworm</name>
    <dbReference type="NCBI Taxonomy" id="6252"/>
    <lineage>
        <taxon>Eukaryota</taxon>
        <taxon>Metazoa</taxon>
        <taxon>Ecdysozoa</taxon>
        <taxon>Nematoda</taxon>
        <taxon>Chromadorea</taxon>
        <taxon>Rhabditida</taxon>
        <taxon>Spirurina</taxon>
        <taxon>Ascaridomorpha</taxon>
        <taxon>Ascaridoidea</taxon>
        <taxon>Ascarididae</taxon>
        <taxon>Ascaris</taxon>
    </lineage>
</organism>
<dbReference type="AlphaFoldDB" id="A0A0M3IWN6"/>
<proteinExistence type="predicted"/>
<evidence type="ECO:0000313" key="2">
    <source>
        <dbReference type="WBParaSite" id="ALUE_0002316401-mRNA-1"/>
    </source>
</evidence>
<dbReference type="Proteomes" id="UP000036681">
    <property type="component" value="Unplaced"/>
</dbReference>
<sequence length="213" mass="24718">MPSCLLKRKMRGSFTHHTPFTIEKVSLYAVKVRWLTTPSASVTPPPERITKPDVDRIATFMCLMRVLYMASSRVENQTKYAFFSIIKLDTLEYTQAVCGDRMKLKPDDSVTVVRKAEWEKVLAKELMEKLPDEADDVGRRNRQAAAARAAAVPAPMRPLIRHPPRRECPLLHTNQLTFRVWRFMRGGFHESCHKWGLCHRVFHVFLLQLWQGK</sequence>
<protein>
    <submittedName>
        <fullName evidence="2">Rad21_Rec8 domain-containing protein</fullName>
    </submittedName>
</protein>
<evidence type="ECO:0000313" key="1">
    <source>
        <dbReference type="Proteomes" id="UP000036681"/>
    </source>
</evidence>
<keyword evidence="1" id="KW-1185">Reference proteome</keyword>